<accession>A0A085VYQ5</accession>
<proteinExistence type="predicted"/>
<dbReference type="PROSITE" id="PS50110">
    <property type="entry name" value="RESPONSE_REGULATORY"/>
    <property type="match status" value="1"/>
</dbReference>
<keyword evidence="4" id="KW-1185">Reference proteome</keyword>
<dbReference type="OrthoDB" id="5382272at2"/>
<sequence>MRHVLIVSPHRASRELLLRFLAEPEVQIRAAEDADAALSSIASKPPAVVVVDLRRPDEDHPLFLALLRKRHPAQPVIALVPGSLRVFDGSKERVRDMRDVQPESAEGLHHLLYALKESVEEVLTQHLLRVFRPPVGQA</sequence>
<dbReference type="STRING" id="394096.DB31_5907"/>
<reference evidence="3 4" key="1">
    <citation type="submission" date="2014-04" db="EMBL/GenBank/DDBJ databases">
        <title>Genome assembly of Hyalangium minutum DSM 14724.</title>
        <authorList>
            <person name="Sharma G."/>
            <person name="Subramanian S."/>
        </authorList>
    </citation>
    <scope>NUCLEOTIDE SEQUENCE [LARGE SCALE GENOMIC DNA]</scope>
    <source>
        <strain evidence="3 4">DSM 14724</strain>
    </source>
</reference>
<organism evidence="3 4">
    <name type="scientific">Hyalangium minutum</name>
    <dbReference type="NCBI Taxonomy" id="394096"/>
    <lineage>
        <taxon>Bacteria</taxon>
        <taxon>Pseudomonadati</taxon>
        <taxon>Myxococcota</taxon>
        <taxon>Myxococcia</taxon>
        <taxon>Myxococcales</taxon>
        <taxon>Cystobacterineae</taxon>
        <taxon>Archangiaceae</taxon>
        <taxon>Hyalangium</taxon>
    </lineage>
</organism>
<dbReference type="SUPFAM" id="SSF52172">
    <property type="entry name" value="CheY-like"/>
    <property type="match status" value="1"/>
</dbReference>
<dbReference type="InterPro" id="IPR001789">
    <property type="entry name" value="Sig_transdc_resp-reg_receiver"/>
</dbReference>
<dbReference type="EMBL" id="JMCB01000030">
    <property type="protein sequence ID" value="KFE60568.1"/>
    <property type="molecule type" value="Genomic_DNA"/>
</dbReference>
<evidence type="ECO:0000259" key="2">
    <source>
        <dbReference type="PROSITE" id="PS50110"/>
    </source>
</evidence>
<evidence type="ECO:0000313" key="3">
    <source>
        <dbReference type="EMBL" id="KFE60568.1"/>
    </source>
</evidence>
<dbReference type="Pfam" id="PF00072">
    <property type="entry name" value="Response_reg"/>
    <property type="match status" value="1"/>
</dbReference>
<evidence type="ECO:0000256" key="1">
    <source>
        <dbReference type="PROSITE-ProRule" id="PRU00169"/>
    </source>
</evidence>
<gene>
    <name evidence="3" type="ORF">DB31_5907</name>
</gene>
<dbReference type="AlphaFoldDB" id="A0A085VYQ5"/>
<evidence type="ECO:0000313" key="4">
    <source>
        <dbReference type="Proteomes" id="UP000028725"/>
    </source>
</evidence>
<dbReference type="RefSeq" id="WP_044199118.1">
    <property type="nucleotide sequence ID" value="NZ_JMCB01000030.1"/>
</dbReference>
<dbReference type="Gene3D" id="3.40.50.2300">
    <property type="match status" value="1"/>
</dbReference>
<feature type="domain" description="Response regulatory" evidence="2">
    <location>
        <begin position="3"/>
        <end position="131"/>
    </location>
</feature>
<dbReference type="InterPro" id="IPR011006">
    <property type="entry name" value="CheY-like_superfamily"/>
</dbReference>
<dbReference type="GO" id="GO:0000160">
    <property type="term" value="P:phosphorelay signal transduction system"/>
    <property type="evidence" value="ECO:0007669"/>
    <property type="project" value="InterPro"/>
</dbReference>
<protein>
    <submittedName>
        <fullName evidence="3">Response regulator</fullName>
    </submittedName>
</protein>
<dbReference type="Proteomes" id="UP000028725">
    <property type="component" value="Unassembled WGS sequence"/>
</dbReference>
<feature type="modified residue" description="4-aspartylphosphate" evidence="1">
    <location>
        <position position="52"/>
    </location>
</feature>
<comment type="caution">
    <text evidence="3">The sequence shown here is derived from an EMBL/GenBank/DDBJ whole genome shotgun (WGS) entry which is preliminary data.</text>
</comment>
<keyword evidence="1" id="KW-0597">Phosphoprotein</keyword>
<name>A0A085VYQ5_9BACT</name>
<dbReference type="PATRIC" id="fig|394096.3.peg.8627"/>